<gene>
    <name evidence="1" type="ORF">JKX24_01310</name>
</gene>
<dbReference type="EMBL" id="CP068391">
    <property type="protein sequence ID" value="QQX53699.1"/>
    <property type="molecule type" value="Genomic_DNA"/>
</dbReference>
<proteinExistence type="predicted"/>
<evidence type="ECO:0000313" key="2">
    <source>
        <dbReference type="Proteomes" id="UP000596176"/>
    </source>
</evidence>
<reference evidence="1 2" key="1">
    <citation type="submission" date="2021-01" db="EMBL/GenBank/DDBJ databases">
        <title>Chromosome sequence of Serratia proteamaculans strain 94 rif-r, isolated from spoiled beef.</title>
        <authorList>
            <person name="Zaytseva Y.V."/>
            <person name="Iablokov S.N."/>
            <person name="Klyukina A."/>
        </authorList>
    </citation>
    <scope>NUCLEOTIDE SEQUENCE [LARGE SCALE GENOMIC DNA]</scope>
    <source>
        <strain evidence="1 2">94 rif-r</strain>
    </source>
</reference>
<sequence length="169" mass="18357">MNSNKLTDGQTSYLRRAVTEGNGLIEIGELAKSLGKRKGNLIRKLEDSFSKDALLKMRSGYLQRGGKGATREVSTYMLPPKVAGALAMSYDLQLGVTVLTILEEAINAVNKADAALKAGDHEAAQKALSTFREQRVAYLQYKPDGTEAADRRTALARIGRRTQAEGIQS</sequence>
<organism evidence="1 2">
    <name type="scientific">Serratia proteamaculans</name>
    <dbReference type="NCBI Taxonomy" id="28151"/>
    <lineage>
        <taxon>Bacteria</taxon>
        <taxon>Pseudomonadati</taxon>
        <taxon>Pseudomonadota</taxon>
        <taxon>Gammaproteobacteria</taxon>
        <taxon>Enterobacterales</taxon>
        <taxon>Yersiniaceae</taxon>
        <taxon>Serratia</taxon>
    </lineage>
</organism>
<dbReference type="RefSeq" id="WP_207977626.1">
    <property type="nucleotide sequence ID" value="NZ_CP068391.1"/>
</dbReference>
<protein>
    <submittedName>
        <fullName evidence="1">Uncharacterized protein</fullName>
    </submittedName>
</protein>
<evidence type="ECO:0000313" key="1">
    <source>
        <dbReference type="EMBL" id="QQX53699.1"/>
    </source>
</evidence>
<name>A0A7U0N708_SERPR</name>
<dbReference type="AlphaFoldDB" id="A0A7U0N708"/>
<dbReference type="Proteomes" id="UP000596176">
    <property type="component" value="Chromosome"/>
</dbReference>
<accession>A0A7U0N708</accession>